<accession>A0A916NZ08</accession>
<proteinExistence type="predicted"/>
<evidence type="ECO:0000313" key="3">
    <source>
        <dbReference type="Proteomes" id="UP000693672"/>
    </source>
</evidence>
<reference evidence="2" key="1">
    <citation type="submission" date="2021-06" db="EMBL/GenBank/DDBJ databases">
        <authorList>
            <person name="Criscuolo A."/>
        </authorList>
    </citation>
    <scope>NUCLEOTIDE SEQUENCE</scope>
    <source>
        <strain evidence="2">CIP111600</strain>
    </source>
</reference>
<feature type="transmembrane region" description="Helical" evidence="1">
    <location>
        <begin position="166"/>
        <end position="187"/>
    </location>
</feature>
<evidence type="ECO:0000256" key="1">
    <source>
        <dbReference type="SAM" id="Phobius"/>
    </source>
</evidence>
<keyword evidence="3" id="KW-1185">Reference proteome</keyword>
<dbReference type="Proteomes" id="UP000693672">
    <property type="component" value="Unassembled WGS sequence"/>
</dbReference>
<dbReference type="AlphaFoldDB" id="A0A916NZ08"/>
<feature type="transmembrane region" description="Helical" evidence="1">
    <location>
        <begin position="58"/>
        <end position="75"/>
    </location>
</feature>
<keyword evidence="1" id="KW-0812">Transmembrane</keyword>
<keyword evidence="1" id="KW-1133">Transmembrane helix</keyword>
<comment type="caution">
    <text evidence="2">The sequence shown here is derived from an EMBL/GenBank/DDBJ whole genome shotgun (WGS) entry which is preliminary data.</text>
</comment>
<feature type="transmembrane region" description="Helical" evidence="1">
    <location>
        <begin position="87"/>
        <end position="110"/>
    </location>
</feature>
<protein>
    <submittedName>
        <fullName evidence="2">Uncharacterized protein</fullName>
    </submittedName>
</protein>
<feature type="transmembrane region" description="Helical" evidence="1">
    <location>
        <begin position="193"/>
        <end position="214"/>
    </location>
</feature>
<keyword evidence="1" id="KW-0472">Membrane</keyword>
<feature type="transmembrane region" description="Helical" evidence="1">
    <location>
        <begin position="6"/>
        <end position="27"/>
    </location>
</feature>
<feature type="transmembrane region" description="Helical" evidence="1">
    <location>
        <begin position="122"/>
        <end position="141"/>
    </location>
</feature>
<dbReference type="RefSeq" id="WP_218096377.1">
    <property type="nucleotide sequence ID" value="NZ_CAJVAS010000096.1"/>
</dbReference>
<gene>
    <name evidence="2" type="ORF">PAESOLCIP111_06737</name>
</gene>
<sequence>MNNFYFFIFSTIEWTALLTLVCSVFSISIIYNKLRIFLSAFGFTTLAFIITKLELHDYNIFIQVPLVVLLFIWVFKEGIKYSIFISITGYIFYLTVQGVLTTICMMYQLVGPNDIQPFTFKGFMLQLATSMIVFLISYYIIKSRDGFVFNFSNAYKKKKNYKSTKPYIAVAIITFLITAVTFPAFFYKSGLTTLFLITTVICALSFSTLLFLSFKRSRDEIISFIN</sequence>
<name>A0A916NZ08_9BACL</name>
<dbReference type="EMBL" id="CAJVAS010000096">
    <property type="protein sequence ID" value="CAG7653308.1"/>
    <property type="molecule type" value="Genomic_DNA"/>
</dbReference>
<feature type="transmembrane region" description="Helical" evidence="1">
    <location>
        <begin position="34"/>
        <end position="52"/>
    </location>
</feature>
<organism evidence="2 3">
    <name type="scientific">Paenibacillus solanacearum</name>
    <dbReference type="NCBI Taxonomy" id="2048548"/>
    <lineage>
        <taxon>Bacteria</taxon>
        <taxon>Bacillati</taxon>
        <taxon>Bacillota</taxon>
        <taxon>Bacilli</taxon>
        <taxon>Bacillales</taxon>
        <taxon>Paenibacillaceae</taxon>
        <taxon>Paenibacillus</taxon>
    </lineage>
</organism>
<evidence type="ECO:0000313" key="2">
    <source>
        <dbReference type="EMBL" id="CAG7653308.1"/>
    </source>
</evidence>